<gene>
    <name evidence="1" type="ORF">PIB30_092320</name>
</gene>
<keyword evidence="2" id="KW-1185">Reference proteome</keyword>
<evidence type="ECO:0000313" key="1">
    <source>
        <dbReference type="EMBL" id="MED6152456.1"/>
    </source>
</evidence>
<comment type="caution">
    <text evidence="1">The sequence shown here is derived from an EMBL/GenBank/DDBJ whole genome shotgun (WGS) entry which is preliminary data.</text>
</comment>
<accession>A0ABU6TX00</accession>
<sequence>MDTNSEEQSILLEDHLHIGDDNTIGVIDVVENTNKWAQWRGNLAIEMYEEWQASCETETFVGFTEEVVVDGMKADCGQFKSGTRFGWNNEKQCVELVARMFLLKVFQAHLTKFYSPGKSFPLIHRLEAIFEKYRATGVGAAISRFREWSVSECNIFKSRWNKCQALG</sequence>
<dbReference type="EMBL" id="JASCZI010092518">
    <property type="protein sequence ID" value="MED6152456.1"/>
    <property type="molecule type" value="Genomic_DNA"/>
</dbReference>
<protein>
    <submittedName>
        <fullName evidence="1">Uncharacterized protein</fullName>
    </submittedName>
</protein>
<organism evidence="1 2">
    <name type="scientific">Stylosanthes scabra</name>
    <dbReference type="NCBI Taxonomy" id="79078"/>
    <lineage>
        <taxon>Eukaryota</taxon>
        <taxon>Viridiplantae</taxon>
        <taxon>Streptophyta</taxon>
        <taxon>Embryophyta</taxon>
        <taxon>Tracheophyta</taxon>
        <taxon>Spermatophyta</taxon>
        <taxon>Magnoliopsida</taxon>
        <taxon>eudicotyledons</taxon>
        <taxon>Gunneridae</taxon>
        <taxon>Pentapetalae</taxon>
        <taxon>rosids</taxon>
        <taxon>fabids</taxon>
        <taxon>Fabales</taxon>
        <taxon>Fabaceae</taxon>
        <taxon>Papilionoideae</taxon>
        <taxon>50 kb inversion clade</taxon>
        <taxon>dalbergioids sensu lato</taxon>
        <taxon>Dalbergieae</taxon>
        <taxon>Pterocarpus clade</taxon>
        <taxon>Stylosanthes</taxon>
    </lineage>
</organism>
<proteinExistence type="predicted"/>
<reference evidence="1 2" key="1">
    <citation type="journal article" date="2023" name="Plants (Basel)">
        <title>Bridging the Gap: Combining Genomics and Transcriptomics Approaches to Understand Stylosanthes scabra, an Orphan Legume from the Brazilian Caatinga.</title>
        <authorList>
            <person name="Ferreira-Neto J.R.C."/>
            <person name="da Silva M.D."/>
            <person name="Binneck E."/>
            <person name="de Melo N.F."/>
            <person name="da Silva R.H."/>
            <person name="de Melo A.L.T.M."/>
            <person name="Pandolfi V."/>
            <person name="Bustamante F.O."/>
            <person name="Brasileiro-Vidal A.C."/>
            <person name="Benko-Iseppon A.M."/>
        </authorList>
    </citation>
    <scope>NUCLEOTIDE SEQUENCE [LARGE SCALE GENOMIC DNA]</scope>
    <source>
        <tissue evidence="1">Leaves</tissue>
    </source>
</reference>
<name>A0ABU6TX00_9FABA</name>
<evidence type="ECO:0000313" key="2">
    <source>
        <dbReference type="Proteomes" id="UP001341840"/>
    </source>
</evidence>
<dbReference type="Proteomes" id="UP001341840">
    <property type="component" value="Unassembled WGS sequence"/>
</dbReference>